<dbReference type="EMBL" id="JAGTXO010000013">
    <property type="protein sequence ID" value="KAG8464309.1"/>
    <property type="molecule type" value="Genomic_DNA"/>
</dbReference>
<sequence length="194" mass="20986">MENKMLPATRADAALPGRETRIRTLGWDGLHVSAEELIAAISEALENLNHTFDVDHQAAAVFLPANAERMQSTQDDLMVHFLVQRSEGGLLNLDIRRLRGDSFRFHTLYRDFRQAMCAINGWDSVAGEYRVAPPRKPSASGEGGMNGSASTHCNEEADACAGGEWRAPGGLSARRGSSFGRSGSMPGKLDAMLG</sequence>
<feature type="region of interest" description="Disordered" evidence="1">
    <location>
        <begin position="171"/>
        <end position="194"/>
    </location>
</feature>
<protein>
    <submittedName>
        <fullName evidence="2">Uncharacterized protein</fullName>
    </submittedName>
</protein>
<dbReference type="Proteomes" id="UP000751190">
    <property type="component" value="Unassembled WGS sequence"/>
</dbReference>
<name>A0A8J5XHM8_DIALT</name>
<proteinExistence type="predicted"/>
<comment type="caution">
    <text evidence="2">The sequence shown here is derived from an EMBL/GenBank/DDBJ whole genome shotgun (WGS) entry which is preliminary data.</text>
</comment>
<dbReference type="AlphaFoldDB" id="A0A8J5XHM8"/>
<reference evidence="2" key="1">
    <citation type="submission" date="2021-05" db="EMBL/GenBank/DDBJ databases">
        <title>The genome of the haptophyte Pavlova lutheri (Diacronema luteri, Pavlovales) - a model for lipid biosynthesis in eukaryotic algae.</title>
        <authorList>
            <person name="Hulatt C.J."/>
            <person name="Posewitz M.C."/>
        </authorList>
    </citation>
    <scope>NUCLEOTIDE SEQUENCE</scope>
    <source>
        <strain evidence="2">NIVA-4/92</strain>
    </source>
</reference>
<evidence type="ECO:0000256" key="1">
    <source>
        <dbReference type="SAM" id="MobiDB-lite"/>
    </source>
</evidence>
<dbReference type="OrthoDB" id="10494701at2759"/>
<evidence type="ECO:0000313" key="3">
    <source>
        <dbReference type="Proteomes" id="UP000751190"/>
    </source>
</evidence>
<feature type="compositionally biased region" description="Low complexity" evidence="1">
    <location>
        <begin position="171"/>
        <end position="184"/>
    </location>
</feature>
<keyword evidence="3" id="KW-1185">Reference proteome</keyword>
<accession>A0A8J5XHM8</accession>
<organism evidence="2 3">
    <name type="scientific">Diacronema lutheri</name>
    <name type="common">Unicellular marine alga</name>
    <name type="synonym">Monochrysis lutheri</name>
    <dbReference type="NCBI Taxonomy" id="2081491"/>
    <lineage>
        <taxon>Eukaryota</taxon>
        <taxon>Haptista</taxon>
        <taxon>Haptophyta</taxon>
        <taxon>Pavlovophyceae</taxon>
        <taxon>Pavlovales</taxon>
        <taxon>Pavlovaceae</taxon>
        <taxon>Diacronema</taxon>
    </lineage>
</organism>
<evidence type="ECO:0000313" key="2">
    <source>
        <dbReference type="EMBL" id="KAG8464309.1"/>
    </source>
</evidence>
<feature type="region of interest" description="Disordered" evidence="1">
    <location>
        <begin position="133"/>
        <end position="153"/>
    </location>
</feature>
<gene>
    <name evidence="2" type="ORF">KFE25_003372</name>
</gene>